<keyword evidence="1" id="KW-0175">Coiled coil</keyword>
<reference evidence="3" key="2">
    <citation type="submission" date="2020-05" db="EMBL/GenBank/DDBJ databases">
        <authorList>
            <person name="Kim H.-S."/>
            <person name="Proctor R.H."/>
            <person name="Brown D.W."/>
        </authorList>
    </citation>
    <scope>NUCLEOTIDE SEQUENCE</scope>
    <source>
        <strain evidence="3">NRRL 45417</strain>
    </source>
</reference>
<protein>
    <submittedName>
        <fullName evidence="3">Uncharacterized protein</fullName>
    </submittedName>
</protein>
<evidence type="ECO:0000313" key="4">
    <source>
        <dbReference type="Proteomes" id="UP000604273"/>
    </source>
</evidence>
<feature type="coiled-coil region" evidence="1">
    <location>
        <begin position="296"/>
        <end position="323"/>
    </location>
</feature>
<organism evidence="3 4">
    <name type="scientific">Fusarium gaditjirri</name>
    <dbReference type="NCBI Taxonomy" id="282569"/>
    <lineage>
        <taxon>Eukaryota</taxon>
        <taxon>Fungi</taxon>
        <taxon>Dikarya</taxon>
        <taxon>Ascomycota</taxon>
        <taxon>Pezizomycotina</taxon>
        <taxon>Sordariomycetes</taxon>
        <taxon>Hypocreomycetidae</taxon>
        <taxon>Hypocreales</taxon>
        <taxon>Nectriaceae</taxon>
        <taxon>Fusarium</taxon>
        <taxon>Fusarium nisikadoi species complex</taxon>
    </lineage>
</organism>
<gene>
    <name evidence="3" type="ORF">FGADI_5959</name>
</gene>
<sequence length="464" mass="52186">MAPSTVSKRRATAVPTPFNKIGGTPVQTCFHRIRDACGKWPWELFHVKHLPSVWSVYVLQKLHQTIKLAHSSPKIPFEVVLEHLERVWIAEQKKAISQQASRQNKERKMTEKKARKQQCRTTIQHQRARRRTNNAQTRSARLEHDRHSGCAKSSDANPVGDVIVVAQSPSPSPRPRQNIKRDVTAPPSLGLNNSHFEPLSVEITESQPGGESCLKKRKNANEHTVRSVSAPKRQKASSLPPHTPPGTLEAIHKGTRMKELTDDERAYILRLNNKATAIRNNADRVHAQQIESENRLKTLNSTRDFLQQELETAQTDFTRIRQDIKDNNAIRDSILRIIQRRAADNADGWKNALERCDKSLKVFENDSKKTVAIINHKKQDLEHVDEMVASAKLAAEQDAQQTETLAMHLDQLTRMKTAFDVLKVMVGMGPLGLASLGGEKLTELERLVTPDEGGNGKDVKTSEG</sequence>
<feature type="region of interest" description="Disordered" evidence="2">
    <location>
        <begin position="97"/>
        <end position="249"/>
    </location>
</feature>
<feature type="region of interest" description="Disordered" evidence="2">
    <location>
        <begin position="444"/>
        <end position="464"/>
    </location>
</feature>
<keyword evidence="4" id="KW-1185">Reference proteome</keyword>
<dbReference type="EMBL" id="JABFAI010000135">
    <property type="protein sequence ID" value="KAF4953623.1"/>
    <property type="molecule type" value="Genomic_DNA"/>
</dbReference>
<feature type="compositionally biased region" description="Basic and acidic residues" evidence="2">
    <location>
        <begin position="103"/>
        <end position="112"/>
    </location>
</feature>
<evidence type="ECO:0000256" key="2">
    <source>
        <dbReference type="SAM" id="MobiDB-lite"/>
    </source>
</evidence>
<dbReference type="OrthoDB" id="5070440at2759"/>
<reference evidence="3" key="1">
    <citation type="journal article" date="2020" name="BMC Genomics">
        <title>Correction to: Identification and distribution of gene clusters required for synthesis of sphingolipid metabolism inhibitors in diverse species of the filamentous fungus Fusarium.</title>
        <authorList>
            <person name="Kim H.S."/>
            <person name="Lohmar J.M."/>
            <person name="Busman M."/>
            <person name="Brown D.W."/>
            <person name="Naumann T.A."/>
            <person name="Divon H.H."/>
            <person name="Lysoe E."/>
            <person name="Uhlig S."/>
            <person name="Proctor R.H."/>
        </authorList>
    </citation>
    <scope>NUCLEOTIDE SEQUENCE</scope>
    <source>
        <strain evidence="3">NRRL 45417</strain>
    </source>
</reference>
<name>A0A8H4T955_9HYPO</name>
<evidence type="ECO:0000256" key="1">
    <source>
        <dbReference type="SAM" id="Coils"/>
    </source>
</evidence>
<dbReference type="AlphaFoldDB" id="A0A8H4T955"/>
<evidence type="ECO:0000313" key="3">
    <source>
        <dbReference type="EMBL" id="KAF4953623.1"/>
    </source>
</evidence>
<accession>A0A8H4T955</accession>
<comment type="caution">
    <text evidence="3">The sequence shown here is derived from an EMBL/GenBank/DDBJ whole genome shotgun (WGS) entry which is preliminary data.</text>
</comment>
<proteinExistence type="predicted"/>
<dbReference type="Proteomes" id="UP000604273">
    <property type="component" value="Unassembled WGS sequence"/>
</dbReference>